<dbReference type="Gene3D" id="1.20.144.10">
    <property type="entry name" value="Phosphatidic acid phosphatase type 2/haloperoxidase"/>
    <property type="match status" value="1"/>
</dbReference>
<proteinExistence type="predicted"/>
<dbReference type="InterPro" id="IPR036938">
    <property type="entry name" value="PAP2/HPO_sf"/>
</dbReference>
<evidence type="ECO:0000259" key="1">
    <source>
        <dbReference type="Pfam" id="PF01569"/>
    </source>
</evidence>
<feature type="domain" description="Phosphatidic acid phosphatase type 2/haloperoxidase" evidence="1">
    <location>
        <begin position="140"/>
        <end position="233"/>
    </location>
</feature>
<organism evidence="2">
    <name type="scientific">viral metagenome</name>
    <dbReference type="NCBI Taxonomy" id="1070528"/>
    <lineage>
        <taxon>unclassified sequences</taxon>
        <taxon>metagenomes</taxon>
        <taxon>organismal metagenomes</taxon>
    </lineage>
</organism>
<evidence type="ECO:0000313" key="2">
    <source>
        <dbReference type="EMBL" id="QHU35888.1"/>
    </source>
</evidence>
<accession>A0A6C0M0Q9</accession>
<reference evidence="2" key="1">
    <citation type="journal article" date="2020" name="Nature">
        <title>Giant virus diversity and host interactions through global metagenomics.</title>
        <authorList>
            <person name="Schulz F."/>
            <person name="Roux S."/>
            <person name="Paez-Espino D."/>
            <person name="Jungbluth S."/>
            <person name="Walsh D.A."/>
            <person name="Denef V.J."/>
            <person name="McMahon K.D."/>
            <person name="Konstantinidis K.T."/>
            <person name="Eloe-Fadrosh E.A."/>
            <person name="Kyrpides N.C."/>
            <person name="Woyke T."/>
        </authorList>
    </citation>
    <scope>NUCLEOTIDE SEQUENCE</scope>
    <source>
        <strain evidence="2">GVMAG-S-1035085-51</strain>
    </source>
</reference>
<name>A0A6C0M0Q9_9ZZZZ</name>
<sequence>MSLFIAAGILFYLYSQTNSTNQVKNILPPWGVISSNHINEISKNKFPFLTQRIIKKLRMLFLLNVDTTKKELNSIHEWNQQLNQKVSYDDKTHYDLFKQEDTSLKTYQNIIIQLNKHELNLDFDKVYGEVKDYSPVIYQVKYDINRLRPFQASYILKIPIKHLDSESADTPSMPAGHTIQSLLFAAIIYRDNKTFFENHIDLLKWMIEICLDVGKRRVIAGLHYPSDNIAGRVFVMEVIKEWNIEEFTKYLS</sequence>
<dbReference type="Pfam" id="PF01569">
    <property type="entry name" value="PAP2"/>
    <property type="match status" value="1"/>
</dbReference>
<dbReference type="AlphaFoldDB" id="A0A6C0M0Q9"/>
<dbReference type="EMBL" id="MN740614">
    <property type="protein sequence ID" value="QHU35888.1"/>
    <property type="molecule type" value="Genomic_DNA"/>
</dbReference>
<protein>
    <recommendedName>
        <fullName evidence="1">Phosphatidic acid phosphatase type 2/haloperoxidase domain-containing protein</fullName>
    </recommendedName>
</protein>
<dbReference type="InterPro" id="IPR000326">
    <property type="entry name" value="PAP2/HPO"/>
</dbReference>
<dbReference type="SUPFAM" id="SSF48317">
    <property type="entry name" value="Acid phosphatase/Vanadium-dependent haloperoxidase"/>
    <property type="match status" value="1"/>
</dbReference>